<feature type="transmembrane region" description="Helical" evidence="5">
    <location>
        <begin position="181"/>
        <end position="199"/>
    </location>
</feature>
<keyword evidence="3 5" id="KW-1133">Transmembrane helix</keyword>
<dbReference type="AlphaFoldDB" id="A0AAN8FGV1"/>
<feature type="non-terminal residue" evidence="6">
    <location>
        <position position="418"/>
    </location>
</feature>
<reference evidence="6 7" key="1">
    <citation type="submission" date="2019-10" db="EMBL/GenBank/DDBJ databases">
        <title>Assembly and Annotation for the nematode Trichostrongylus colubriformis.</title>
        <authorList>
            <person name="Martin J."/>
        </authorList>
    </citation>
    <scope>NUCLEOTIDE SEQUENCE [LARGE SCALE GENOMIC DNA]</scope>
    <source>
        <strain evidence="6">G859</strain>
        <tissue evidence="6">Whole worm</tissue>
    </source>
</reference>
<dbReference type="GO" id="GO:0022857">
    <property type="term" value="F:transmembrane transporter activity"/>
    <property type="evidence" value="ECO:0007669"/>
    <property type="project" value="InterPro"/>
</dbReference>
<keyword evidence="2 5" id="KW-0812">Transmembrane</keyword>
<organism evidence="6 7">
    <name type="scientific">Trichostrongylus colubriformis</name>
    <name type="common">Black scour worm</name>
    <dbReference type="NCBI Taxonomy" id="6319"/>
    <lineage>
        <taxon>Eukaryota</taxon>
        <taxon>Metazoa</taxon>
        <taxon>Ecdysozoa</taxon>
        <taxon>Nematoda</taxon>
        <taxon>Chromadorea</taxon>
        <taxon>Rhabditida</taxon>
        <taxon>Rhabditina</taxon>
        <taxon>Rhabditomorpha</taxon>
        <taxon>Strongyloidea</taxon>
        <taxon>Trichostrongylidae</taxon>
        <taxon>Trichostrongylus</taxon>
    </lineage>
</organism>
<dbReference type="PANTHER" id="PTHR24002">
    <property type="entry name" value="SOLUTE CARRIER FAMILY 22 MEMBER 18"/>
    <property type="match status" value="1"/>
</dbReference>
<feature type="transmembrane region" description="Helical" evidence="5">
    <location>
        <begin position="64"/>
        <end position="85"/>
    </location>
</feature>
<sequence length="418" mass="47065">MGSSEFAETCSKPDDVRLFSVTLPRPIAFTYLLSILYNITFFMQFMATPYFLKSLGVSDTENGYIQTLFGILQMCGAPLFGTIVQKFGIRFALHLCYGSTMISGILLYLSYDVKTLMISRIPCLFMHGQQGHQTLLSALTDPGKERTNAFGRMGLTFGLGFIFTPIFSFISTSFFSVSGPILVSAVLCIVPSLVLENCIERSSYENCRSEECEKPLQSMNVSNVVRILNKPGVLNVMFKKNAPILPMLLVFAIMQLYLVERFQADVNTGQAIQMMTGVCIMFSNGFGVIWMRKKFSEQTLLFIGMIFFVSPCFFFIPEDFVHSHQTDAFACRRTRLSKQSFSVGHGTFSDRACIVLTHYIEPCVLPAHTARSFEVSRGAKRLHQLLDGIWICQAQRSCAWKMSFSVPHIFMVYLLNKG</sequence>
<dbReference type="Pfam" id="PF07690">
    <property type="entry name" value="MFS_1"/>
    <property type="match status" value="1"/>
</dbReference>
<dbReference type="InterPro" id="IPR011701">
    <property type="entry name" value="MFS"/>
</dbReference>
<dbReference type="PANTHER" id="PTHR24002:SF3">
    <property type="entry name" value="SOLUTE CARRIER FAMILY 22 MEMBER 18"/>
    <property type="match status" value="1"/>
</dbReference>
<evidence type="ECO:0000256" key="1">
    <source>
        <dbReference type="ARBA" id="ARBA00004141"/>
    </source>
</evidence>
<feature type="transmembrane region" description="Helical" evidence="5">
    <location>
        <begin position="298"/>
        <end position="316"/>
    </location>
</feature>
<dbReference type="InterPro" id="IPR001958">
    <property type="entry name" value="Tet-R_TetA/multi-R_MdtG-like"/>
</dbReference>
<protein>
    <submittedName>
        <fullName evidence="6">MFS domain-containing protein</fullName>
    </submittedName>
</protein>
<evidence type="ECO:0000256" key="2">
    <source>
        <dbReference type="ARBA" id="ARBA00022692"/>
    </source>
</evidence>
<proteinExistence type="predicted"/>
<evidence type="ECO:0000256" key="5">
    <source>
        <dbReference type="SAM" id="Phobius"/>
    </source>
</evidence>
<feature type="transmembrane region" description="Helical" evidence="5">
    <location>
        <begin position="242"/>
        <end position="259"/>
    </location>
</feature>
<dbReference type="EMBL" id="WIXE01015020">
    <property type="protein sequence ID" value="KAK5973827.1"/>
    <property type="molecule type" value="Genomic_DNA"/>
</dbReference>
<feature type="transmembrane region" description="Helical" evidence="5">
    <location>
        <begin position="28"/>
        <end position="52"/>
    </location>
</feature>
<accession>A0AAN8FGV1</accession>
<dbReference type="GO" id="GO:0005635">
    <property type="term" value="C:nuclear envelope"/>
    <property type="evidence" value="ECO:0007669"/>
    <property type="project" value="TreeGrafter"/>
</dbReference>
<keyword evidence="4 5" id="KW-0472">Membrane</keyword>
<dbReference type="GO" id="GO:0016020">
    <property type="term" value="C:membrane"/>
    <property type="evidence" value="ECO:0007669"/>
    <property type="project" value="UniProtKB-SubCell"/>
</dbReference>
<feature type="transmembrane region" description="Helical" evidence="5">
    <location>
        <begin position="271"/>
        <end position="291"/>
    </location>
</feature>
<dbReference type="PRINTS" id="PR01035">
    <property type="entry name" value="TCRTETA"/>
</dbReference>
<dbReference type="Proteomes" id="UP001331761">
    <property type="component" value="Unassembled WGS sequence"/>
</dbReference>
<keyword evidence="7" id="KW-1185">Reference proteome</keyword>
<evidence type="ECO:0000256" key="4">
    <source>
        <dbReference type="ARBA" id="ARBA00023136"/>
    </source>
</evidence>
<comment type="caution">
    <text evidence="6">The sequence shown here is derived from an EMBL/GenBank/DDBJ whole genome shotgun (WGS) entry which is preliminary data.</text>
</comment>
<evidence type="ECO:0000313" key="6">
    <source>
        <dbReference type="EMBL" id="KAK5973827.1"/>
    </source>
</evidence>
<name>A0AAN8FGV1_TRICO</name>
<dbReference type="InterPro" id="IPR036259">
    <property type="entry name" value="MFS_trans_sf"/>
</dbReference>
<dbReference type="SUPFAM" id="SSF103473">
    <property type="entry name" value="MFS general substrate transporter"/>
    <property type="match status" value="1"/>
</dbReference>
<gene>
    <name evidence="6" type="ORF">GCK32_015527</name>
</gene>
<feature type="transmembrane region" description="Helical" evidence="5">
    <location>
        <begin position="154"/>
        <end position="175"/>
    </location>
</feature>
<feature type="transmembrane region" description="Helical" evidence="5">
    <location>
        <begin position="91"/>
        <end position="111"/>
    </location>
</feature>
<dbReference type="Gene3D" id="1.20.1250.20">
    <property type="entry name" value="MFS general substrate transporter like domains"/>
    <property type="match status" value="1"/>
</dbReference>
<evidence type="ECO:0000313" key="7">
    <source>
        <dbReference type="Proteomes" id="UP001331761"/>
    </source>
</evidence>
<evidence type="ECO:0000256" key="3">
    <source>
        <dbReference type="ARBA" id="ARBA00022989"/>
    </source>
</evidence>
<comment type="subcellular location">
    <subcellularLocation>
        <location evidence="1">Membrane</location>
        <topology evidence="1">Multi-pass membrane protein</topology>
    </subcellularLocation>
</comment>